<protein>
    <submittedName>
        <fullName evidence="1">Uncharacterized protein</fullName>
    </submittedName>
</protein>
<evidence type="ECO:0000313" key="1">
    <source>
        <dbReference type="EMBL" id="KAK5996075.1"/>
    </source>
</evidence>
<name>A0ABR0SWE2_9HYPO</name>
<evidence type="ECO:0000313" key="2">
    <source>
        <dbReference type="Proteomes" id="UP001338125"/>
    </source>
</evidence>
<dbReference type="Proteomes" id="UP001338125">
    <property type="component" value="Unassembled WGS sequence"/>
</dbReference>
<accession>A0ABR0SWE2</accession>
<keyword evidence="2" id="KW-1185">Reference proteome</keyword>
<organism evidence="1 2">
    <name type="scientific">Cladobotryum mycophilum</name>
    <dbReference type="NCBI Taxonomy" id="491253"/>
    <lineage>
        <taxon>Eukaryota</taxon>
        <taxon>Fungi</taxon>
        <taxon>Dikarya</taxon>
        <taxon>Ascomycota</taxon>
        <taxon>Pezizomycotina</taxon>
        <taxon>Sordariomycetes</taxon>
        <taxon>Hypocreomycetidae</taxon>
        <taxon>Hypocreales</taxon>
        <taxon>Hypocreaceae</taxon>
        <taxon>Cladobotryum</taxon>
    </lineage>
</organism>
<dbReference type="EMBL" id="JAVFKD010000004">
    <property type="protein sequence ID" value="KAK5996075.1"/>
    <property type="molecule type" value="Genomic_DNA"/>
</dbReference>
<reference evidence="1 2" key="1">
    <citation type="submission" date="2024-01" db="EMBL/GenBank/DDBJ databases">
        <title>Complete genome of Cladobotryum mycophilum ATHUM6906.</title>
        <authorList>
            <person name="Christinaki A.C."/>
            <person name="Myridakis A.I."/>
            <person name="Kouvelis V.N."/>
        </authorList>
    </citation>
    <scope>NUCLEOTIDE SEQUENCE [LARGE SCALE GENOMIC DNA]</scope>
    <source>
        <strain evidence="1 2">ATHUM6906</strain>
    </source>
</reference>
<comment type="caution">
    <text evidence="1">The sequence shown here is derived from an EMBL/GenBank/DDBJ whole genome shotgun (WGS) entry which is preliminary data.</text>
</comment>
<proteinExistence type="predicted"/>
<gene>
    <name evidence="1" type="ORF">PT974_04502</name>
</gene>
<sequence>MPNPRLAPALEVFPTLTRFPALRPRRMFRVPIGCRESVRRDDLQRSVMHLYHDLGVLVFAGCSHREVVRIGDILRQMVTWGGPGGVVSMLDDRTLKYKREREDILGEEGVHDTVGGNNTGIIKLEEILRLAKARFADQLKERVAGMRPAVKDIYVRDTEIVIPGSPSPRGYITLPIESWASLSIMRRSGHLVGEIRFFTVGTGEYVGAATINYVLFQRDRETGQLAPFWAHGRIPERKMREEQVVEERMDKVRERVLGPLWELERNVWGDKAEKLARAREQMEWESLR</sequence>